<keyword evidence="7 8" id="KW-0472">Membrane</keyword>
<reference evidence="10 11" key="1">
    <citation type="submission" date="2020-09" db="EMBL/GenBank/DDBJ databases">
        <title>Sphingomonas sp., a new species isolated from pork steak.</title>
        <authorList>
            <person name="Heidler von Heilborn D."/>
        </authorList>
    </citation>
    <scope>NUCLEOTIDE SEQUENCE [LARGE SCALE GENOMIC DNA]</scope>
    <source>
        <strain evidence="11">S8-3T</strain>
    </source>
</reference>
<dbReference type="SUPFAM" id="SSF161098">
    <property type="entry name" value="MetI-like"/>
    <property type="match status" value="1"/>
</dbReference>
<evidence type="ECO:0000313" key="11">
    <source>
        <dbReference type="Proteomes" id="UP000516148"/>
    </source>
</evidence>
<sequence length="395" mass="42331">MGRALSLVRLFGRNGALVAPLLILLLLAFAVPVGMMLTRGVTEQELPETWPRTAAALQAWDGQGLPSDTVARTTAEEMVAARRGGTLNRVANRLNYDIVGSRTLIFSTAARLAGGTRITGLADLTAIDPRWGERETWAALRHASGATTSFYLWASLDRRVDPDGAVVGVPREQAVFVGIFLRTFKISAVVALFCILLGYPVAYLLATLKPRIANPLLILVLLPFWTSTLVRTTAWVVLLQTNGVVNGAVQWLGLSDRPLPLLYSRGGVYIAMVHVLLPFFILPLYGVMRRVPSDTARAARSLGANPLTAFVRVYLPQTMPGVIAGAVIVFTLALGYYVTPALVGGGADQMISASIAFYTNQSLNWGMAAALSILLVAPLGAVLLAGRAVSGWRPI</sequence>
<evidence type="ECO:0000256" key="5">
    <source>
        <dbReference type="ARBA" id="ARBA00022692"/>
    </source>
</evidence>
<evidence type="ECO:0000313" key="10">
    <source>
        <dbReference type="EMBL" id="QNQ08534.1"/>
    </source>
</evidence>
<keyword evidence="4" id="KW-1003">Cell membrane</keyword>
<comment type="similarity">
    <text evidence="2">Belongs to the binding-protein-dependent transport system permease family. CysTW subfamily.</text>
</comment>
<dbReference type="InterPro" id="IPR000515">
    <property type="entry name" value="MetI-like"/>
</dbReference>
<dbReference type="PANTHER" id="PTHR42929">
    <property type="entry name" value="INNER MEMBRANE ABC TRANSPORTER PERMEASE PROTEIN YDCU-RELATED-RELATED"/>
    <property type="match status" value="1"/>
</dbReference>
<feature type="transmembrane region" description="Helical" evidence="8">
    <location>
        <begin position="186"/>
        <end position="205"/>
    </location>
</feature>
<evidence type="ECO:0000256" key="7">
    <source>
        <dbReference type="ARBA" id="ARBA00023136"/>
    </source>
</evidence>
<name>A0A7H0LFT1_9SPHN</name>
<dbReference type="GO" id="GO:0005886">
    <property type="term" value="C:plasma membrane"/>
    <property type="evidence" value="ECO:0007669"/>
    <property type="project" value="UniProtKB-SubCell"/>
</dbReference>
<organism evidence="10 11">
    <name type="scientific">Sphingomonas alpina</name>
    <dbReference type="NCBI Taxonomy" id="653931"/>
    <lineage>
        <taxon>Bacteria</taxon>
        <taxon>Pseudomonadati</taxon>
        <taxon>Pseudomonadota</taxon>
        <taxon>Alphaproteobacteria</taxon>
        <taxon>Sphingomonadales</taxon>
        <taxon>Sphingomonadaceae</taxon>
        <taxon>Sphingomonas</taxon>
    </lineage>
</organism>
<dbReference type="GO" id="GO:0055085">
    <property type="term" value="P:transmembrane transport"/>
    <property type="evidence" value="ECO:0007669"/>
    <property type="project" value="InterPro"/>
</dbReference>
<feature type="transmembrane region" description="Helical" evidence="8">
    <location>
        <begin position="322"/>
        <end position="343"/>
    </location>
</feature>
<dbReference type="RefSeq" id="WP_187760862.1">
    <property type="nucleotide sequence ID" value="NZ_CP061038.1"/>
</dbReference>
<dbReference type="EMBL" id="CP061038">
    <property type="protein sequence ID" value="QNQ08534.1"/>
    <property type="molecule type" value="Genomic_DNA"/>
</dbReference>
<evidence type="ECO:0000256" key="1">
    <source>
        <dbReference type="ARBA" id="ARBA00004651"/>
    </source>
</evidence>
<accession>A0A7H0LFT1</accession>
<feature type="domain" description="ABC transmembrane type-1" evidence="9">
    <location>
        <begin position="180"/>
        <end position="386"/>
    </location>
</feature>
<evidence type="ECO:0000259" key="9">
    <source>
        <dbReference type="PROSITE" id="PS50928"/>
    </source>
</evidence>
<comment type="subcellular location">
    <subcellularLocation>
        <location evidence="1 8">Cell membrane</location>
        <topology evidence="1 8">Multi-pass membrane protein</topology>
    </subcellularLocation>
</comment>
<evidence type="ECO:0000256" key="3">
    <source>
        <dbReference type="ARBA" id="ARBA00022448"/>
    </source>
</evidence>
<feature type="transmembrane region" description="Helical" evidence="8">
    <location>
        <begin position="363"/>
        <end position="385"/>
    </location>
</feature>
<keyword evidence="3 8" id="KW-0813">Transport</keyword>
<keyword evidence="5 8" id="KW-0812">Transmembrane</keyword>
<dbReference type="AlphaFoldDB" id="A0A7H0LFT1"/>
<protein>
    <submittedName>
        <fullName evidence="10">ABC transporter permease</fullName>
    </submittedName>
</protein>
<dbReference type="KEGG" id="spap:H3Z74_17540"/>
<evidence type="ECO:0000256" key="8">
    <source>
        <dbReference type="RuleBase" id="RU363032"/>
    </source>
</evidence>
<evidence type="ECO:0000256" key="4">
    <source>
        <dbReference type="ARBA" id="ARBA00022475"/>
    </source>
</evidence>
<dbReference type="InterPro" id="IPR035906">
    <property type="entry name" value="MetI-like_sf"/>
</dbReference>
<dbReference type="Gene3D" id="1.10.3720.10">
    <property type="entry name" value="MetI-like"/>
    <property type="match status" value="1"/>
</dbReference>
<keyword evidence="11" id="KW-1185">Reference proteome</keyword>
<dbReference type="Pfam" id="PF00528">
    <property type="entry name" value="BPD_transp_1"/>
    <property type="match status" value="1"/>
</dbReference>
<evidence type="ECO:0000256" key="6">
    <source>
        <dbReference type="ARBA" id="ARBA00022989"/>
    </source>
</evidence>
<dbReference type="PANTHER" id="PTHR42929:SF5">
    <property type="entry name" value="ABC TRANSPORTER PERMEASE PROTEIN"/>
    <property type="match status" value="1"/>
</dbReference>
<keyword evidence="6 8" id="KW-1133">Transmembrane helix</keyword>
<feature type="transmembrane region" description="Helical" evidence="8">
    <location>
        <begin position="267"/>
        <end position="287"/>
    </location>
</feature>
<proteinExistence type="inferred from homology"/>
<dbReference type="CDD" id="cd06261">
    <property type="entry name" value="TM_PBP2"/>
    <property type="match status" value="1"/>
</dbReference>
<gene>
    <name evidence="10" type="ORF">H3Z74_17540</name>
</gene>
<feature type="transmembrane region" description="Helical" evidence="8">
    <location>
        <begin position="217"/>
        <end position="238"/>
    </location>
</feature>
<dbReference type="Proteomes" id="UP000516148">
    <property type="component" value="Chromosome"/>
</dbReference>
<evidence type="ECO:0000256" key="2">
    <source>
        <dbReference type="ARBA" id="ARBA00007069"/>
    </source>
</evidence>
<dbReference type="PROSITE" id="PS50928">
    <property type="entry name" value="ABC_TM1"/>
    <property type="match status" value="1"/>
</dbReference>